<sequence>MRKLQIRQSQNQRKIKSIPSLEKNLLKYSNLKPVHQTLQLSPAMHIKSRNVNLTLKQTTQPQVEYTALPKPNKIRYLDLGFHLAVRTTLTWLSRIQEEAKERRQSPFWDYLSLQRVTMR</sequence>
<dbReference type="EMBL" id="HBUF01218972">
    <property type="protein sequence ID" value="CAG6668501.1"/>
    <property type="molecule type" value="Transcribed_RNA"/>
</dbReference>
<accession>A0A8D8SK64</accession>
<name>A0A8D8SK64_9HEMI</name>
<dbReference type="AlphaFoldDB" id="A0A8D8SK64"/>
<organism evidence="1">
    <name type="scientific">Cacopsylla melanoneura</name>
    <dbReference type="NCBI Taxonomy" id="428564"/>
    <lineage>
        <taxon>Eukaryota</taxon>
        <taxon>Metazoa</taxon>
        <taxon>Ecdysozoa</taxon>
        <taxon>Arthropoda</taxon>
        <taxon>Hexapoda</taxon>
        <taxon>Insecta</taxon>
        <taxon>Pterygota</taxon>
        <taxon>Neoptera</taxon>
        <taxon>Paraneoptera</taxon>
        <taxon>Hemiptera</taxon>
        <taxon>Sternorrhyncha</taxon>
        <taxon>Psylloidea</taxon>
        <taxon>Psyllidae</taxon>
        <taxon>Psyllinae</taxon>
        <taxon>Cacopsylla</taxon>
    </lineage>
</organism>
<proteinExistence type="predicted"/>
<protein>
    <submittedName>
        <fullName evidence="1">Uncharacterized protein</fullName>
    </submittedName>
</protein>
<evidence type="ECO:0000313" key="1">
    <source>
        <dbReference type="EMBL" id="CAG6668501.1"/>
    </source>
</evidence>
<reference evidence="1" key="1">
    <citation type="submission" date="2021-05" db="EMBL/GenBank/DDBJ databases">
        <authorList>
            <person name="Alioto T."/>
            <person name="Alioto T."/>
            <person name="Gomez Garrido J."/>
        </authorList>
    </citation>
    <scope>NUCLEOTIDE SEQUENCE</scope>
</reference>